<sequence>MAKELEAMWSKLSFTEEEDVGIELGSNNTRAAKEIFNLPLISRTKETGWEIGSSLGDVMEVDVLDLGVHWGKSLRVRVRIDATKNSSVAKELPLKEVSPGGSSSSMNDSPIFATIVDC</sequence>
<dbReference type="EMBL" id="PKMF04000323">
    <property type="protein sequence ID" value="KAK7837733.1"/>
    <property type="molecule type" value="Genomic_DNA"/>
</dbReference>
<evidence type="ECO:0000313" key="1">
    <source>
        <dbReference type="EMBL" id="KAK7837733.1"/>
    </source>
</evidence>
<reference evidence="1 2" key="1">
    <citation type="journal article" date="2018" name="Sci. Data">
        <title>The draft genome sequence of cork oak.</title>
        <authorList>
            <person name="Ramos A.M."/>
            <person name="Usie A."/>
            <person name="Barbosa P."/>
            <person name="Barros P.M."/>
            <person name="Capote T."/>
            <person name="Chaves I."/>
            <person name="Simoes F."/>
            <person name="Abreu I."/>
            <person name="Carrasquinho I."/>
            <person name="Faro C."/>
            <person name="Guimaraes J.B."/>
            <person name="Mendonca D."/>
            <person name="Nobrega F."/>
            <person name="Rodrigues L."/>
            <person name="Saibo N.J.M."/>
            <person name="Varela M.C."/>
            <person name="Egas C."/>
            <person name="Matos J."/>
            <person name="Miguel C.M."/>
            <person name="Oliveira M.M."/>
            <person name="Ricardo C.P."/>
            <person name="Goncalves S."/>
        </authorList>
    </citation>
    <scope>NUCLEOTIDE SEQUENCE [LARGE SCALE GENOMIC DNA]</scope>
    <source>
        <strain evidence="2">cv. HL8</strain>
    </source>
</reference>
<keyword evidence="2" id="KW-1185">Reference proteome</keyword>
<dbReference type="Proteomes" id="UP000237347">
    <property type="component" value="Unassembled WGS sequence"/>
</dbReference>
<accession>A0AAW0KGP1</accession>
<proteinExistence type="predicted"/>
<protein>
    <submittedName>
        <fullName evidence="1">Uncharacterized protein</fullName>
    </submittedName>
</protein>
<gene>
    <name evidence="1" type="ORF">CFP56_020875</name>
</gene>
<comment type="caution">
    <text evidence="1">The sequence shown here is derived from an EMBL/GenBank/DDBJ whole genome shotgun (WGS) entry which is preliminary data.</text>
</comment>
<name>A0AAW0KGP1_QUESU</name>
<dbReference type="AlphaFoldDB" id="A0AAW0KGP1"/>
<organism evidence="1 2">
    <name type="scientific">Quercus suber</name>
    <name type="common">Cork oak</name>
    <dbReference type="NCBI Taxonomy" id="58331"/>
    <lineage>
        <taxon>Eukaryota</taxon>
        <taxon>Viridiplantae</taxon>
        <taxon>Streptophyta</taxon>
        <taxon>Embryophyta</taxon>
        <taxon>Tracheophyta</taxon>
        <taxon>Spermatophyta</taxon>
        <taxon>Magnoliopsida</taxon>
        <taxon>eudicotyledons</taxon>
        <taxon>Gunneridae</taxon>
        <taxon>Pentapetalae</taxon>
        <taxon>rosids</taxon>
        <taxon>fabids</taxon>
        <taxon>Fagales</taxon>
        <taxon>Fagaceae</taxon>
        <taxon>Quercus</taxon>
    </lineage>
</organism>
<evidence type="ECO:0000313" key="2">
    <source>
        <dbReference type="Proteomes" id="UP000237347"/>
    </source>
</evidence>